<evidence type="ECO:0000313" key="2">
    <source>
        <dbReference type="EMBL" id="PSV00125.1"/>
    </source>
</evidence>
<dbReference type="EMBL" id="PYNF01000004">
    <property type="protein sequence ID" value="PSV00125.1"/>
    <property type="molecule type" value="Genomic_DNA"/>
</dbReference>
<organism evidence="2 3">
    <name type="scientific">Photobacterium kishitanii</name>
    <dbReference type="NCBI Taxonomy" id="318456"/>
    <lineage>
        <taxon>Bacteria</taxon>
        <taxon>Pseudomonadati</taxon>
        <taxon>Pseudomonadota</taxon>
        <taxon>Gammaproteobacteria</taxon>
        <taxon>Vibrionales</taxon>
        <taxon>Vibrionaceae</taxon>
        <taxon>Photobacterium</taxon>
    </lineage>
</organism>
<accession>A0A2T3KKT1</accession>
<name>A0A0B7JIN3_9GAMM</name>
<dbReference type="Gene3D" id="2.40.70.10">
    <property type="entry name" value="Acid Proteases"/>
    <property type="match status" value="1"/>
</dbReference>
<evidence type="ECO:0000259" key="1">
    <source>
        <dbReference type="Pfam" id="PF05618"/>
    </source>
</evidence>
<dbReference type="PANTHER" id="PTHR38037:SF1">
    <property type="entry name" value="ATP-DEPENDENT ZINC PROTEASE DOMAIN-CONTAINING PROTEIN-RELATED"/>
    <property type="match status" value="1"/>
</dbReference>
<comment type="caution">
    <text evidence="2">The sequence shown here is derived from an EMBL/GenBank/DDBJ whole genome shotgun (WGS) entry which is preliminary data.</text>
</comment>
<dbReference type="Pfam" id="PF05618">
    <property type="entry name" value="Zn_protease"/>
    <property type="match status" value="1"/>
</dbReference>
<proteinExistence type="predicted"/>
<dbReference type="PANTHER" id="PTHR38037">
    <property type="entry name" value="ZN_PROTEASE DOMAIN-CONTAINING PROTEIN"/>
    <property type="match status" value="1"/>
</dbReference>
<dbReference type="GeneID" id="29945776"/>
<dbReference type="AlphaFoldDB" id="A0A0B7JIN3"/>
<dbReference type="RefSeq" id="WP_054262164.1">
    <property type="nucleotide sequence ID" value="NZ_JAUZMX010000002.1"/>
</dbReference>
<evidence type="ECO:0000313" key="3">
    <source>
        <dbReference type="Proteomes" id="UP000241426"/>
    </source>
</evidence>
<keyword evidence="2" id="KW-0645">Protease</keyword>
<gene>
    <name evidence="2" type="ORF">C9J27_07790</name>
</gene>
<dbReference type="InterPro" id="IPR021109">
    <property type="entry name" value="Peptidase_aspartic_dom_sf"/>
</dbReference>
<sequence>MINKETIVNKNNKFIVGWREVAALPDLGVDDIHVKIDTGARSSCLHTFKIEEFTQNDELWVKFWLHPIHNNTDIEQVCMAKVADKRVVRNSGGDEQLRYFIVSTIDFNGQQWPIEISLTSRDNMAFRMLLGRTAMHGRIIVDPEASYLIQSKEK</sequence>
<reference evidence="2 3" key="1">
    <citation type="submission" date="2018-01" db="EMBL/GenBank/DDBJ databases">
        <title>Whole genome sequencing of Histamine producing bacteria.</title>
        <authorList>
            <person name="Butler K."/>
        </authorList>
    </citation>
    <scope>NUCLEOTIDE SEQUENCE [LARGE SCALE GENOMIC DNA]</scope>
    <source>
        <strain evidence="2 3">FS-7.2</strain>
    </source>
</reference>
<dbReference type="Proteomes" id="UP000241426">
    <property type="component" value="Unassembled WGS sequence"/>
</dbReference>
<dbReference type="SUPFAM" id="SSF50630">
    <property type="entry name" value="Acid proteases"/>
    <property type="match status" value="1"/>
</dbReference>
<keyword evidence="2" id="KW-0378">Hydrolase</keyword>
<protein>
    <submittedName>
        <fullName evidence="2">ATP-dependent zinc protease</fullName>
    </submittedName>
</protein>
<accession>A0A0B7JIN3</accession>
<dbReference type="GO" id="GO:0008233">
    <property type="term" value="F:peptidase activity"/>
    <property type="evidence" value="ECO:0007669"/>
    <property type="project" value="UniProtKB-KW"/>
</dbReference>
<dbReference type="GO" id="GO:0006508">
    <property type="term" value="P:proteolysis"/>
    <property type="evidence" value="ECO:0007669"/>
    <property type="project" value="UniProtKB-KW"/>
</dbReference>
<dbReference type="InterPro" id="IPR008503">
    <property type="entry name" value="Asp_endopeptidase"/>
</dbReference>
<dbReference type="eggNOG" id="COG4067">
    <property type="taxonomic scope" value="Bacteria"/>
</dbReference>
<feature type="domain" description="Retropepsin-like aspartic endopeptidase" evidence="1">
    <location>
        <begin position="15"/>
        <end position="150"/>
    </location>
</feature>